<evidence type="ECO:0000313" key="5">
    <source>
        <dbReference type="Proteomes" id="UP000698335"/>
    </source>
</evidence>
<evidence type="ECO:0000256" key="2">
    <source>
        <dbReference type="SAM" id="Phobius"/>
    </source>
</evidence>
<dbReference type="Pfam" id="PF13248">
    <property type="entry name" value="Zn_ribbon_3"/>
    <property type="match status" value="1"/>
</dbReference>
<feature type="transmembrane region" description="Helical" evidence="2">
    <location>
        <begin position="180"/>
        <end position="203"/>
    </location>
</feature>
<organism evidence="4 5">
    <name type="scientific">Lancefieldella rimae</name>
    <dbReference type="NCBI Taxonomy" id="1383"/>
    <lineage>
        <taxon>Bacteria</taxon>
        <taxon>Bacillati</taxon>
        <taxon>Actinomycetota</taxon>
        <taxon>Coriobacteriia</taxon>
        <taxon>Coriobacteriales</taxon>
        <taxon>Atopobiaceae</taxon>
        <taxon>Lancefieldella</taxon>
    </lineage>
</organism>
<dbReference type="AlphaFoldDB" id="A0A930YST6"/>
<name>A0A930YST6_9ACTN</name>
<dbReference type="EMBL" id="JABZGW010000130">
    <property type="protein sequence ID" value="MBF4807787.1"/>
    <property type="molecule type" value="Genomic_DNA"/>
</dbReference>
<feature type="domain" description="Putative zinc-ribbon" evidence="3">
    <location>
        <begin position="38"/>
        <end position="59"/>
    </location>
</feature>
<feature type="compositionally biased region" description="Basic and acidic residues" evidence="1">
    <location>
        <begin position="351"/>
        <end position="369"/>
    </location>
</feature>
<feature type="region of interest" description="Disordered" evidence="1">
    <location>
        <begin position="104"/>
        <end position="172"/>
    </location>
</feature>
<keyword evidence="2" id="KW-0812">Transmembrane</keyword>
<reference evidence="4" key="1">
    <citation type="submission" date="2020-04" db="EMBL/GenBank/DDBJ databases">
        <title>Deep metagenomics examines the oral microbiome during advanced dental caries in children, revealing novel taxa and co-occurrences with host molecules.</title>
        <authorList>
            <person name="Baker J.L."/>
            <person name="Morton J.T."/>
            <person name="Dinis M."/>
            <person name="Alvarez R."/>
            <person name="Tran N.C."/>
            <person name="Knight R."/>
            <person name="Edlund A."/>
        </authorList>
    </citation>
    <scope>NUCLEOTIDE SEQUENCE</scope>
    <source>
        <strain evidence="4">JCVI_38_bin.5</strain>
    </source>
</reference>
<feature type="compositionally biased region" description="Low complexity" evidence="1">
    <location>
        <begin position="235"/>
        <end position="250"/>
    </location>
</feature>
<feature type="region of interest" description="Disordered" evidence="1">
    <location>
        <begin position="228"/>
        <end position="250"/>
    </location>
</feature>
<evidence type="ECO:0000256" key="1">
    <source>
        <dbReference type="SAM" id="MobiDB-lite"/>
    </source>
</evidence>
<accession>A0A930YST6</accession>
<dbReference type="Proteomes" id="UP000698335">
    <property type="component" value="Unassembled WGS sequence"/>
</dbReference>
<dbReference type="InterPro" id="IPR059113">
    <property type="entry name" value="Znf_ribbon"/>
</dbReference>
<comment type="caution">
    <text evidence="4">The sequence shown here is derived from an EMBL/GenBank/DDBJ whole genome shotgun (WGS) entry which is preliminary data.</text>
</comment>
<protein>
    <submittedName>
        <fullName evidence="4">Zinc-ribbon domain-containing protein</fullName>
    </submittedName>
</protein>
<keyword evidence="2" id="KW-0472">Membrane</keyword>
<evidence type="ECO:0000313" key="4">
    <source>
        <dbReference type="EMBL" id="MBF4807787.1"/>
    </source>
</evidence>
<proteinExistence type="predicted"/>
<sequence length="390" mass="42449">MRCPKCGAIVPDGTPKCPHCHADFGHTQRIPVTDAQWCPHCGALVEKDMELCPKCGMPLPKALRQSAAPNPIRPQRNLRLPEIEEELYGTKRGKVTVLGADGASGEKNVSAQENPDPHVSETSAKATSEFDGAHTLDPDSTAVVTLNERQPAPRFESAIPSEPSRNGDSKRAEGMPGLRVVVFTAILALIVVGGSVLFITHPWDPSGNEEKTTQGTDLSKQGFPGVVEKLKGQDNSDTSAPSADSDPSFDAMEADYKKLSELEERLNSNEATFDTVAITASKEDRQKAADDARQTALEISNLIDDINNIDDAAGVYRTQLDNLAKLGNWLRNRSDALEKGWSLSLAAEDPKSAKDRILEPVDGMRDASGKSEYQQLFEKNYDSWKPTKKQ</sequence>
<gene>
    <name evidence="4" type="ORF">HXK26_03735</name>
</gene>
<evidence type="ECO:0000259" key="3">
    <source>
        <dbReference type="Pfam" id="PF13248"/>
    </source>
</evidence>
<feature type="region of interest" description="Disordered" evidence="1">
    <location>
        <begin position="351"/>
        <end position="370"/>
    </location>
</feature>
<keyword evidence="2" id="KW-1133">Transmembrane helix</keyword>